<keyword evidence="2" id="KW-1185">Reference proteome</keyword>
<protein>
    <submittedName>
        <fullName evidence="1">Uncharacterized protein</fullName>
    </submittedName>
</protein>
<reference evidence="1" key="1">
    <citation type="journal article" date="2019" name="bioRxiv">
        <title>The Genome of the Zebra Mussel, Dreissena polymorpha: A Resource for Invasive Species Research.</title>
        <authorList>
            <person name="McCartney M.A."/>
            <person name="Auch B."/>
            <person name="Kono T."/>
            <person name="Mallez S."/>
            <person name="Zhang Y."/>
            <person name="Obille A."/>
            <person name="Becker A."/>
            <person name="Abrahante J.E."/>
            <person name="Garbe J."/>
            <person name="Badalamenti J.P."/>
            <person name="Herman A."/>
            <person name="Mangelson H."/>
            <person name="Liachko I."/>
            <person name="Sullivan S."/>
            <person name="Sone E.D."/>
            <person name="Koren S."/>
            <person name="Silverstein K.A.T."/>
            <person name="Beckman K.B."/>
            <person name="Gohl D.M."/>
        </authorList>
    </citation>
    <scope>NUCLEOTIDE SEQUENCE</scope>
    <source>
        <strain evidence="1">Duluth1</strain>
        <tissue evidence="1">Whole animal</tissue>
    </source>
</reference>
<organism evidence="1 2">
    <name type="scientific">Dreissena polymorpha</name>
    <name type="common">Zebra mussel</name>
    <name type="synonym">Mytilus polymorpha</name>
    <dbReference type="NCBI Taxonomy" id="45954"/>
    <lineage>
        <taxon>Eukaryota</taxon>
        <taxon>Metazoa</taxon>
        <taxon>Spiralia</taxon>
        <taxon>Lophotrochozoa</taxon>
        <taxon>Mollusca</taxon>
        <taxon>Bivalvia</taxon>
        <taxon>Autobranchia</taxon>
        <taxon>Heteroconchia</taxon>
        <taxon>Euheterodonta</taxon>
        <taxon>Imparidentia</taxon>
        <taxon>Neoheterodontei</taxon>
        <taxon>Myida</taxon>
        <taxon>Dreissenoidea</taxon>
        <taxon>Dreissenidae</taxon>
        <taxon>Dreissena</taxon>
    </lineage>
</organism>
<accession>A0A9D4DPT1</accession>
<proteinExistence type="predicted"/>
<dbReference type="AlphaFoldDB" id="A0A9D4DPT1"/>
<dbReference type="EMBL" id="JAIWYP010000010">
    <property type="protein sequence ID" value="KAH3751927.1"/>
    <property type="molecule type" value="Genomic_DNA"/>
</dbReference>
<comment type="caution">
    <text evidence="1">The sequence shown here is derived from an EMBL/GenBank/DDBJ whole genome shotgun (WGS) entry which is preliminary data.</text>
</comment>
<reference evidence="1" key="2">
    <citation type="submission" date="2020-11" db="EMBL/GenBank/DDBJ databases">
        <authorList>
            <person name="McCartney M.A."/>
            <person name="Auch B."/>
            <person name="Kono T."/>
            <person name="Mallez S."/>
            <person name="Becker A."/>
            <person name="Gohl D.M."/>
            <person name="Silverstein K.A.T."/>
            <person name="Koren S."/>
            <person name="Bechman K.B."/>
            <person name="Herman A."/>
            <person name="Abrahante J.E."/>
            <person name="Garbe J."/>
        </authorList>
    </citation>
    <scope>NUCLEOTIDE SEQUENCE</scope>
    <source>
        <strain evidence="1">Duluth1</strain>
        <tissue evidence="1">Whole animal</tissue>
    </source>
</reference>
<gene>
    <name evidence="1" type="ORF">DPMN_186534</name>
</gene>
<evidence type="ECO:0000313" key="2">
    <source>
        <dbReference type="Proteomes" id="UP000828390"/>
    </source>
</evidence>
<dbReference type="Proteomes" id="UP000828390">
    <property type="component" value="Unassembled WGS sequence"/>
</dbReference>
<name>A0A9D4DPT1_DREPO</name>
<evidence type="ECO:0000313" key="1">
    <source>
        <dbReference type="EMBL" id="KAH3751927.1"/>
    </source>
</evidence>
<sequence length="52" mass="5965">MSDGVTQIERFLKDQRLNSKVLTYISKDAESRSMKNNIVIYGLTKRLKGNCT</sequence>